<evidence type="ECO:0000313" key="5">
    <source>
        <dbReference type="Proteomes" id="UP001169764"/>
    </source>
</evidence>
<reference evidence="4" key="1">
    <citation type="submission" date="2023-07" db="EMBL/GenBank/DDBJ databases">
        <authorList>
            <person name="Kim M."/>
        </authorList>
    </citation>
    <scope>NUCLEOTIDE SEQUENCE</scope>
    <source>
        <strain evidence="4">BIUV-7</strain>
    </source>
</reference>
<dbReference type="RefSeq" id="WP_303539522.1">
    <property type="nucleotide sequence ID" value="NZ_JAUOTP010000001.1"/>
</dbReference>
<keyword evidence="5" id="KW-1185">Reference proteome</keyword>
<dbReference type="Pfam" id="PF13464">
    <property type="entry name" value="RodZ_C"/>
    <property type="match status" value="1"/>
</dbReference>
<keyword evidence="2" id="KW-0472">Membrane</keyword>
<name>A0ABT8Y4H6_9SPHN</name>
<dbReference type="SMART" id="SM00530">
    <property type="entry name" value="HTH_XRE"/>
    <property type="match status" value="1"/>
</dbReference>
<accession>A0ABT8Y4H6</accession>
<dbReference type="Proteomes" id="UP001169764">
    <property type="component" value="Unassembled WGS sequence"/>
</dbReference>
<comment type="caution">
    <text evidence="4">The sequence shown here is derived from an EMBL/GenBank/DDBJ whole genome shotgun (WGS) entry which is preliminary data.</text>
</comment>
<feature type="transmembrane region" description="Helical" evidence="2">
    <location>
        <begin position="113"/>
        <end position="132"/>
    </location>
</feature>
<dbReference type="SUPFAM" id="SSF47413">
    <property type="entry name" value="lambda repressor-like DNA-binding domains"/>
    <property type="match status" value="1"/>
</dbReference>
<dbReference type="PANTHER" id="PTHR34475:SF1">
    <property type="entry name" value="CYTOSKELETON PROTEIN RODZ"/>
    <property type="match status" value="1"/>
</dbReference>
<dbReference type="Pfam" id="PF13413">
    <property type="entry name" value="HTH_25"/>
    <property type="match status" value="1"/>
</dbReference>
<dbReference type="Gene3D" id="1.10.260.40">
    <property type="entry name" value="lambda repressor-like DNA-binding domains"/>
    <property type="match status" value="1"/>
</dbReference>
<organism evidence="4 5">
    <name type="scientific">Sphingomonas natans</name>
    <dbReference type="NCBI Taxonomy" id="3063330"/>
    <lineage>
        <taxon>Bacteria</taxon>
        <taxon>Pseudomonadati</taxon>
        <taxon>Pseudomonadota</taxon>
        <taxon>Alphaproteobacteria</taxon>
        <taxon>Sphingomonadales</taxon>
        <taxon>Sphingomonadaceae</taxon>
        <taxon>Sphingomonas</taxon>
    </lineage>
</organism>
<dbReference type="PANTHER" id="PTHR34475">
    <property type="match status" value="1"/>
</dbReference>
<dbReference type="EMBL" id="JAUOTP010000001">
    <property type="protein sequence ID" value="MDO6413209.1"/>
    <property type="molecule type" value="Genomic_DNA"/>
</dbReference>
<gene>
    <name evidence="4" type="ORF">Q4F19_02325</name>
</gene>
<proteinExistence type="predicted"/>
<dbReference type="InterPro" id="IPR001387">
    <property type="entry name" value="Cro/C1-type_HTH"/>
</dbReference>
<evidence type="ECO:0000256" key="1">
    <source>
        <dbReference type="SAM" id="MobiDB-lite"/>
    </source>
</evidence>
<keyword evidence="2" id="KW-1133">Transmembrane helix</keyword>
<dbReference type="InterPro" id="IPR010982">
    <property type="entry name" value="Lambda_DNA-bd_dom_sf"/>
</dbReference>
<feature type="compositionally biased region" description="Low complexity" evidence="1">
    <location>
        <begin position="272"/>
        <end position="295"/>
    </location>
</feature>
<protein>
    <submittedName>
        <fullName evidence="4">DUF4115 domain-containing protein</fullName>
    </submittedName>
</protein>
<evidence type="ECO:0000313" key="4">
    <source>
        <dbReference type="EMBL" id="MDO6413209.1"/>
    </source>
</evidence>
<feature type="region of interest" description="Disordered" evidence="1">
    <location>
        <begin position="1"/>
        <end position="22"/>
    </location>
</feature>
<evidence type="ECO:0000259" key="3">
    <source>
        <dbReference type="SMART" id="SM00530"/>
    </source>
</evidence>
<feature type="region of interest" description="Disordered" evidence="1">
    <location>
        <begin position="260"/>
        <end position="295"/>
    </location>
</feature>
<dbReference type="InterPro" id="IPR025194">
    <property type="entry name" value="RodZ-like_C"/>
</dbReference>
<dbReference type="CDD" id="cd00093">
    <property type="entry name" value="HTH_XRE"/>
    <property type="match status" value="1"/>
</dbReference>
<sequence>MNEVRNGLAENASATVGSQLRAARESQSLTLGEIAERTRIPTRHLNAIESDDHSGLPAATYSSGFVKTYARLLGLDGQAMSQQFRAELSEHTPRTAYQEVYEAADPARTPTRGIAWASLLVAAVLILGFLYWRGMRTENPVAVAASATDTAPAPVAPRPAPTAPAPVAATDGATVLTAESGVWLRVSEPDGRKLFEGLLDTGKSYTVPAEAVDPRLLTGRPNALKVTVGSTVIPPLGPPEQRIRDVSLKPAALLGRAAAAPGGDVAIPTPVPASGNAAPVPAGAPTPVTTQAGPN</sequence>
<evidence type="ECO:0000256" key="2">
    <source>
        <dbReference type="SAM" id="Phobius"/>
    </source>
</evidence>
<keyword evidence="2" id="KW-0812">Transmembrane</keyword>
<feature type="domain" description="HTH cro/C1-type" evidence="3">
    <location>
        <begin position="19"/>
        <end position="80"/>
    </location>
</feature>
<dbReference type="InterPro" id="IPR050400">
    <property type="entry name" value="Bact_Cytoskel_RodZ"/>
</dbReference>